<sequence>MGDSSYPLVRRNEKNPILTPKDWPYPVNSVFNPGAVLLPDGTTLLLCRVEDRRGISHLCVARSKNGVDNWEIDPIPTFSPDPVNHPEEVWGIEDPRITWIEELGRYAICYTAYSRAGPAVALALTRDFKEFERLGVVMPPADKDAALLPRRFNGYWLMIHRPTTWLGAHIYISQSPDLIHWGRHQLVLEARQGAWWDACRVGLALPPIETPKGWLIFYHGVKETPSGSIYRVGLALLDLKEPWRCARRGSEWIFGPTMDYERVGDVPAVVFPCGGVLERDGETIRIYYGAADTVICLAWARLSELLNWLENYGSEE</sequence>
<dbReference type="PANTHER" id="PTHR34106:SF5">
    <property type="entry name" value="GLYCOSIDASE"/>
    <property type="match status" value="1"/>
</dbReference>
<keyword evidence="4" id="KW-0378">Hydrolase</keyword>
<dbReference type="EMBL" id="DTMQ01000001">
    <property type="protein sequence ID" value="HGE98458.1"/>
    <property type="molecule type" value="Genomic_DNA"/>
</dbReference>
<proteinExistence type="inferred from homology"/>
<dbReference type="Gene3D" id="2.115.10.20">
    <property type="entry name" value="Glycosyl hydrolase domain, family 43"/>
    <property type="match status" value="1"/>
</dbReference>
<protein>
    <submittedName>
        <fullName evidence="4">Glycosidase</fullName>
    </submittedName>
</protein>
<dbReference type="InterPro" id="IPR007184">
    <property type="entry name" value="Mannoside_phosphorylase"/>
</dbReference>
<dbReference type="AlphaFoldDB" id="A0A7C3Z1X0"/>
<dbReference type="GO" id="GO:0016798">
    <property type="term" value="F:hydrolase activity, acting on glycosyl bonds"/>
    <property type="evidence" value="ECO:0007669"/>
    <property type="project" value="UniProtKB-KW"/>
</dbReference>
<keyword evidence="2" id="KW-0808">Transferase</keyword>
<dbReference type="InterPro" id="IPR023296">
    <property type="entry name" value="Glyco_hydro_beta-prop_sf"/>
</dbReference>
<evidence type="ECO:0000256" key="2">
    <source>
        <dbReference type="ARBA" id="ARBA00022679"/>
    </source>
</evidence>
<dbReference type="PIRSF" id="PIRSF016202">
    <property type="entry name" value="PH1107"/>
    <property type="match status" value="1"/>
</dbReference>
<keyword evidence="4" id="KW-0326">Glycosidase</keyword>
<keyword evidence="1" id="KW-0328">Glycosyltransferase</keyword>
<dbReference type="Pfam" id="PF04041">
    <property type="entry name" value="Glyco_hydro_130"/>
    <property type="match status" value="1"/>
</dbReference>
<gene>
    <name evidence="4" type="ORF">ENX07_00015</name>
</gene>
<comment type="caution">
    <text evidence="4">The sequence shown here is derived from an EMBL/GenBank/DDBJ whole genome shotgun (WGS) entry which is preliminary data.</text>
</comment>
<evidence type="ECO:0000256" key="1">
    <source>
        <dbReference type="ARBA" id="ARBA00022676"/>
    </source>
</evidence>
<reference evidence="4" key="1">
    <citation type="journal article" date="2020" name="mSystems">
        <title>Genome- and Community-Level Interaction Insights into Carbon Utilization and Element Cycling Functions of Hydrothermarchaeota in Hydrothermal Sediment.</title>
        <authorList>
            <person name="Zhou Z."/>
            <person name="Liu Y."/>
            <person name="Xu W."/>
            <person name="Pan J."/>
            <person name="Luo Z.H."/>
            <person name="Li M."/>
        </authorList>
    </citation>
    <scope>NUCLEOTIDE SEQUENCE [LARGE SCALE GENOMIC DNA]</scope>
    <source>
        <strain evidence="4">SpSt-906</strain>
    </source>
</reference>
<evidence type="ECO:0000256" key="3">
    <source>
        <dbReference type="ARBA" id="ARBA00024356"/>
    </source>
</evidence>
<dbReference type="GO" id="GO:0016757">
    <property type="term" value="F:glycosyltransferase activity"/>
    <property type="evidence" value="ECO:0007669"/>
    <property type="project" value="UniProtKB-KW"/>
</dbReference>
<evidence type="ECO:0000313" key="4">
    <source>
        <dbReference type="EMBL" id="HGE98458.1"/>
    </source>
</evidence>
<dbReference type="PANTHER" id="PTHR34106">
    <property type="entry name" value="GLYCOSIDASE"/>
    <property type="match status" value="1"/>
</dbReference>
<dbReference type="CDD" id="cd18615">
    <property type="entry name" value="GH130"/>
    <property type="match status" value="1"/>
</dbReference>
<comment type="similarity">
    <text evidence="3">Belongs to the glycosyl hydrolase 130 family.</text>
</comment>
<accession>A0A7C3Z1X0</accession>
<name>A0A7C3Z1X0_UNCW3</name>
<dbReference type="SUPFAM" id="SSF75005">
    <property type="entry name" value="Arabinanase/levansucrase/invertase"/>
    <property type="match status" value="1"/>
</dbReference>
<organism evidence="4">
    <name type="scientific">candidate division WOR-3 bacterium</name>
    <dbReference type="NCBI Taxonomy" id="2052148"/>
    <lineage>
        <taxon>Bacteria</taxon>
        <taxon>Bacteria division WOR-3</taxon>
    </lineage>
</organism>